<reference evidence="2 3" key="1">
    <citation type="submission" date="2017-02" db="EMBL/GenBank/DDBJ databases">
        <authorList>
            <person name="Peterson S.W."/>
        </authorList>
    </citation>
    <scope>NUCLEOTIDE SEQUENCE [LARGE SCALE GENOMIC DNA]</scope>
    <source>
        <strain evidence="2 3">ATCC 700135</strain>
    </source>
</reference>
<accession>A0A1T4KFS0</accession>
<dbReference type="AlphaFoldDB" id="A0A1T4KFS0"/>
<keyword evidence="1" id="KW-1133">Transmembrane helix</keyword>
<organism evidence="2 3">
    <name type="scientific">Porphyromonas cangingivalis</name>
    <dbReference type="NCBI Taxonomy" id="36874"/>
    <lineage>
        <taxon>Bacteria</taxon>
        <taxon>Pseudomonadati</taxon>
        <taxon>Bacteroidota</taxon>
        <taxon>Bacteroidia</taxon>
        <taxon>Bacteroidales</taxon>
        <taxon>Porphyromonadaceae</taxon>
        <taxon>Porphyromonas</taxon>
    </lineage>
</organism>
<dbReference type="RefSeq" id="WP_164715430.1">
    <property type="nucleotide sequence ID" value="NZ_CALTZT010000110.1"/>
</dbReference>
<keyword evidence="1" id="KW-0472">Membrane</keyword>
<name>A0A1T4KFS0_PORCN</name>
<dbReference type="Proteomes" id="UP000189956">
    <property type="component" value="Unassembled WGS sequence"/>
</dbReference>
<dbReference type="EMBL" id="FUWL01000005">
    <property type="protein sequence ID" value="SJZ41207.1"/>
    <property type="molecule type" value="Genomic_DNA"/>
</dbReference>
<proteinExistence type="predicted"/>
<protein>
    <submittedName>
        <fullName evidence="2">Uncharacterized protein</fullName>
    </submittedName>
</protein>
<evidence type="ECO:0000256" key="1">
    <source>
        <dbReference type="SAM" id="Phobius"/>
    </source>
</evidence>
<feature type="transmembrane region" description="Helical" evidence="1">
    <location>
        <begin position="32"/>
        <end position="50"/>
    </location>
</feature>
<evidence type="ECO:0000313" key="3">
    <source>
        <dbReference type="Proteomes" id="UP000189956"/>
    </source>
</evidence>
<keyword evidence="1" id="KW-0812">Transmembrane</keyword>
<evidence type="ECO:0000313" key="2">
    <source>
        <dbReference type="EMBL" id="SJZ41207.1"/>
    </source>
</evidence>
<feature type="transmembrane region" description="Helical" evidence="1">
    <location>
        <begin position="7"/>
        <end position="26"/>
    </location>
</feature>
<gene>
    <name evidence="2" type="ORF">SAMN02745205_00705</name>
</gene>
<sequence length="56" mass="6312">MARFLQILTLLFLLLAVAAVIVFFALPESKTLFYILGGTAVGVRLIFYFIKFITRA</sequence>